<evidence type="ECO:0008006" key="3">
    <source>
        <dbReference type="Google" id="ProtNLM"/>
    </source>
</evidence>
<dbReference type="SUPFAM" id="SSF55781">
    <property type="entry name" value="GAF domain-like"/>
    <property type="match status" value="1"/>
</dbReference>
<evidence type="ECO:0000313" key="1">
    <source>
        <dbReference type="EMBL" id="RLN62047.1"/>
    </source>
</evidence>
<dbReference type="PANTHER" id="PTHR43102">
    <property type="entry name" value="SLR1143 PROTEIN"/>
    <property type="match status" value="1"/>
</dbReference>
<accession>A0A3R7GK45</accession>
<dbReference type="EMBL" id="MBAD02000851">
    <property type="protein sequence ID" value="RLN62047.1"/>
    <property type="molecule type" value="Genomic_DNA"/>
</dbReference>
<sequence>MEALCTSCLPLLKKWTPNVDELATFTFSPWVIQSSVSPLGVNLADMLRSRPERRQAALSLLRHLGKEVDSIAGVLLDDISETEWAATVSSSSNVPSDTVSDQRSNSRLIRGAQHFVQQCLNVRIPEVPLEKCILAEMDGRRSYPLVYASPTEVPLVPDHPLEAMRETWITRYRLEEVDLSTEEVALVCDLVAKEMEAAIGVATVVMRDKQWFIPPVRSDEGVVVNERKQSFSSHSLLTGKKPFLVRNAQLDVRFRNYNVVTAKNNLQFYFGVPILAGDGVVVATLCALDTQPRKSITTMQYSVMTALAQVISSVWKETFVPEEGRLAKEIEVSSHGSYNGD</sequence>
<dbReference type="AlphaFoldDB" id="A0A3R7GK45"/>
<dbReference type="Proteomes" id="UP000284657">
    <property type="component" value="Unassembled WGS sequence"/>
</dbReference>
<protein>
    <recommendedName>
        <fullName evidence="3">GAF domain-containing protein</fullName>
    </recommendedName>
</protein>
<name>A0A3R7GK45_9STRA</name>
<gene>
    <name evidence="1" type="ORF">BBJ29_003197</name>
</gene>
<comment type="caution">
    <text evidence="1">The sequence shown here is derived from an EMBL/GenBank/DDBJ whole genome shotgun (WGS) entry which is preliminary data.</text>
</comment>
<organism evidence="1 2">
    <name type="scientific">Phytophthora kernoviae</name>
    <dbReference type="NCBI Taxonomy" id="325452"/>
    <lineage>
        <taxon>Eukaryota</taxon>
        <taxon>Sar</taxon>
        <taxon>Stramenopiles</taxon>
        <taxon>Oomycota</taxon>
        <taxon>Peronosporomycetes</taxon>
        <taxon>Peronosporales</taxon>
        <taxon>Peronosporaceae</taxon>
        <taxon>Phytophthora</taxon>
    </lineage>
</organism>
<evidence type="ECO:0000313" key="2">
    <source>
        <dbReference type="Proteomes" id="UP000284657"/>
    </source>
</evidence>
<proteinExistence type="predicted"/>
<reference evidence="1 2" key="1">
    <citation type="submission" date="2018-07" db="EMBL/GenBank/DDBJ databases">
        <title>Genome sequencing of oomycete isolates from Chile give support for New Zealand origin for Phytophthora kernoviae and make available the first Nothophytophthora sp. genome.</title>
        <authorList>
            <person name="Studholme D.J."/>
            <person name="Sanfuentes E."/>
            <person name="Panda P."/>
            <person name="Hill R."/>
            <person name="Sambles C."/>
            <person name="Grant M."/>
            <person name="Williams N.M."/>
            <person name="Mcdougal R.L."/>
        </authorList>
    </citation>
    <scope>NUCLEOTIDE SEQUENCE [LARGE SCALE GENOMIC DNA]</scope>
    <source>
        <strain evidence="1">Chile7</strain>
    </source>
</reference>
<dbReference type="PANTHER" id="PTHR43102:SF2">
    <property type="entry name" value="GAF DOMAIN-CONTAINING PROTEIN"/>
    <property type="match status" value="1"/>
</dbReference>